<evidence type="ECO:0000256" key="6">
    <source>
        <dbReference type="SAM" id="MobiDB-lite"/>
    </source>
</evidence>
<accession>A0A4S3JMD5</accession>
<dbReference type="PANTHER" id="PTHR11932">
    <property type="entry name" value="CULLIN"/>
    <property type="match status" value="1"/>
</dbReference>
<dbReference type="FunFam" id="1.20.1310.10:FF:000049">
    <property type="entry name" value="Putative ubiquitin ligase subunit CulD"/>
    <property type="match status" value="1"/>
</dbReference>
<dbReference type="SMART" id="SM00182">
    <property type="entry name" value="CULLIN"/>
    <property type="match status" value="1"/>
</dbReference>
<evidence type="ECO:0000313" key="8">
    <source>
        <dbReference type="EMBL" id="THC96799.1"/>
    </source>
</evidence>
<dbReference type="InterPro" id="IPR016157">
    <property type="entry name" value="Cullin_CS"/>
</dbReference>
<dbReference type="InterPro" id="IPR036388">
    <property type="entry name" value="WH-like_DNA-bd_sf"/>
</dbReference>
<comment type="caution">
    <text evidence="8">The sequence shown here is derived from an EMBL/GenBank/DDBJ whole genome shotgun (WGS) entry which is preliminary data.</text>
</comment>
<dbReference type="FunFam" id="1.20.1310.10:FF:000044">
    <property type="entry name" value="Ubiquitin ligase subunit CulD, putative"/>
    <property type="match status" value="1"/>
</dbReference>
<dbReference type="InterPro" id="IPR016158">
    <property type="entry name" value="Cullin_homology"/>
</dbReference>
<evidence type="ECO:0000256" key="4">
    <source>
        <dbReference type="PROSITE-ProRule" id="PRU00330"/>
    </source>
</evidence>
<dbReference type="VEuPathDB" id="FungiDB:EYZ11_003724"/>
<organism evidence="8 9">
    <name type="scientific">Aspergillus tanneri</name>
    <dbReference type="NCBI Taxonomy" id="1220188"/>
    <lineage>
        <taxon>Eukaryota</taxon>
        <taxon>Fungi</taxon>
        <taxon>Dikarya</taxon>
        <taxon>Ascomycota</taxon>
        <taxon>Pezizomycotina</taxon>
        <taxon>Eurotiomycetes</taxon>
        <taxon>Eurotiomycetidae</taxon>
        <taxon>Eurotiales</taxon>
        <taxon>Aspergillaceae</taxon>
        <taxon>Aspergillus</taxon>
        <taxon>Aspergillus subgen. Circumdati</taxon>
    </lineage>
</organism>
<gene>
    <name evidence="8" type="ORF">EYZ11_003724</name>
</gene>
<evidence type="ECO:0000256" key="1">
    <source>
        <dbReference type="ARBA" id="ARBA00006019"/>
    </source>
</evidence>
<evidence type="ECO:0000256" key="2">
    <source>
        <dbReference type="ARBA" id="ARBA00022499"/>
    </source>
</evidence>
<comment type="similarity">
    <text evidence="1 4 5">Belongs to the cullin family.</text>
</comment>
<feature type="compositionally biased region" description="Polar residues" evidence="6">
    <location>
        <begin position="81"/>
        <end position="94"/>
    </location>
</feature>
<dbReference type="SUPFAM" id="SSF74788">
    <property type="entry name" value="Cullin repeat-like"/>
    <property type="match status" value="1"/>
</dbReference>
<name>A0A4S3JMD5_9EURO</name>
<dbReference type="InterPro" id="IPR016159">
    <property type="entry name" value="Cullin_repeat-like_dom_sf"/>
</dbReference>
<evidence type="ECO:0000256" key="3">
    <source>
        <dbReference type="ARBA" id="ARBA00022843"/>
    </source>
</evidence>
<dbReference type="SUPFAM" id="SSF46785">
    <property type="entry name" value="Winged helix' DNA-binding domain"/>
    <property type="match status" value="1"/>
</dbReference>
<dbReference type="STRING" id="1220188.A0A4S3JMD5"/>
<dbReference type="InterPro" id="IPR036390">
    <property type="entry name" value="WH_DNA-bd_sf"/>
</dbReference>
<keyword evidence="2" id="KW-1017">Isopeptide bond</keyword>
<dbReference type="FunFam" id="1.10.10.10:FF:000014">
    <property type="entry name" value="Cullin 1"/>
    <property type="match status" value="1"/>
</dbReference>
<feature type="compositionally biased region" description="Low complexity" evidence="6">
    <location>
        <begin position="69"/>
        <end position="80"/>
    </location>
</feature>
<dbReference type="GO" id="GO:0031625">
    <property type="term" value="F:ubiquitin protein ligase binding"/>
    <property type="evidence" value="ECO:0007669"/>
    <property type="project" value="InterPro"/>
</dbReference>
<dbReference type="InterPro" id="IPR059120">
    <property type="entry name" value="Cullin-like_AB"/>
</dbReference>
<dbReference type="SUPFAM" id="SSF75632">
    <property type="entry name" value="Cullin homology domain"/>
    <property type="match status" value="1"/>
</dbReference>
<evidence type="ECO:0000256" key="5">
    <source>
        <dbReference type="RuleBase" id="RU003829"/>
    </source>
</evidence>
<dbReference type="PROSITE" id="PS50069">
    <property type="entry name" value="CULLIN_2"/>
    <property type="match status" value="1"/>
</dbReference>
<dbReference type="SMART" id="SM00884">
    <property type="entry name" value="Cullin_Nedd8"/>
    <property type="match status" value="1"/>
</dbReference>
<sequence length="910" mass="103081">MQHHSRGTTEQRSGKRKATGKRKLSDQEEASRHPQNQQASISELLSRNHTTYGKEHPQNSTATNKRPRLSPSPSGLLPGSCPQTPSSSDRMYNFSNQENKASGLFGQSMSGSCHLSAAAKSRPPNIASSRQSNFTPHTGAKKLVVKNLRTGSRFNQDSYFEKVWSQLDAALAAIFNGGKPEVSLEELYKGAENVCRQGRAAHLAKRLQDQCREHVSGKLRDILVAKAEGGSNIDAVRAVVESWAAWKSKLVCNGYVKTLHYLPGLTLFQVTVRWIFYYLDQSFLLHSKEYPVIREMGLIQFRNHIYSDPRLKSKISQGTCDLVRADRDGNTNIIADSSLLRNAIELFHSLDVYTDSFEPLLVSESKKYFTSWVQREAPGYLATFAENSHSLIEREVNRCELFTLNRSTRQKLSELLDRILVADQQTVLLNQPDVLGLLRTGNNVALEKLYSLLERKDLGAKLKSAFSTYVIEEGSSIVFDEEREAEMVARLLEFKQQLDETWAISFHQNEELGHTLRESFENFMNKGKKSEATGGTDNPKTGEMIAKYVDRLLKGGWKLAPARTAGDMPLADEDAEINRQLDQVLNLFRFVHGKAVFEAFYKNDLARRLLMGRSASDDAEKSMLSRLKTECGSGFTHNLESMFKDMDVARDEMAAYSSIQRERKQRLPVDLSVSVLSAAAWPTYPDVQVRIPPEIATATSDFEKFYYSKYNGRKLNWKHQLAHCQLRARFPKGDKELVVSSFQAIVLLLFNELPDGGTLSYSQIQEGTKLTDKELQRTLQSLACAKYRVLSKKPKSREVSATDEFSYNAGFSDSKMRIKINQIQLKETKEENKTTHERVAADRHYETQAAIVRIMKSRKTITHAELVAEVIMATRSRGVLEPAEIKKNIEKLIEKDYMEREEGNRYQYVA</sequence>
<dbReference type="InterPro" id="IPR019559">
    <property type="entry name" value="Cullin_neddylation_domain"/>
</dbReference>
<dbReference type="FunFam" id="3.30.230.130:FF:000006">
    <property type="entry name" value="Cullin-4 like"/>
    <property type="match status" value="1"/>
</dbReference>
<dbReference type="FunFam" id="1.20.1310.10:FF:000031">
    <property type="entry name" value="Ubiquitin ligase subunit CulD"/>
    <property type="match status" value="1"/>
</dbReference>
<evidence type="ECO:0000259" key="7">
    <source>
        <dbReference type="PROSITE" id="PS50069"/>
    </source>
</evidence>
<dbReference type="Gene3D" id="1.10.10.10">
    <property type="entry name" value="Winged helix-like DNA-binding domain superfamily/Winged helix DNA-binding domain"/>
    <property type="match status" value="1"/>
</dbReference>
<dbReference type="Gene3D" id="3.30.230.130">
    <property type="entry name" value="Cullin, Chain C, Domain 2"/>
    <property type="match status" value="1"/>
</dbReference>
<reference evidence="8 9" key="1">
    <citation type="submission" date="2019-03" db="EMBL/GenBank/DDBJ databases">
        <title>The genome sequence of a newly discovered highly antifungal drug resistant Aspergillus species, Aspergillus tanneri NIH 1004.</title>
        <authorList>
            <person name="Mounaud S."/>
            <person name="Singh I."/>
            <person name="Joardar V."/>
            <person name="Pakala S."/>
            <person name="Pakala S."/>
            <person name="Venepally P."/>
            <person name="Hoover J."/>
            <person name="Nierman W."/>
            <person name="Chung J."/>
            <person name="Losada L."/>
        </authorList>
    </citation>
    <scope>NUCLEOTIDE SEQUENCE [LARGE SCALE GENOMIC DNA]</scope>
    <source>
        <strain evidence="8 9">NIH1004</strain>
    </source>
</reference>
<dbReference type="Gene3D" id="1.20.1310.10">
    <property type="entry name" value="Cullin Repeats"/>
    <property type="match status" value="4"/>
</dbReference>
<dbReference type="Pfam" id="PF26557">
    <property type="entry name" value="Cullin_AB"/>
    <property type="match status" value="1"/>
</dbReference>
<dbReference type="GO" id="GO:0006511">
    <property type="term" value="P:ubiquitin-dependent protein catabolic process"/>
    <property type="evidence" value="ECO:0007669"/>
    <property type="project" value="InterPro"/>
</dbReference>
<dbReference type="Pfam" id="PF00888">
    <property type="entry name" value="Cullin"/>
    <property type="match status" value="1"/>
</dbReference>
<dbReference type="InterPro" id="IPR036317">
    <property type="entry name" value="Cullin_homology_sf"/>
</dbReference>
<dbReference type="AlphaFoldDB" id="A0A4S3JMD5"/>
<dbReference type="PROSITE" id="PS01256">
    <property type="entry name" value="CULLIN_1"/>
    <property type="match status" value="1"/>
</dbReference>
<keyword evidence="9" id="KW-1185">Reference proteome</keyword>
<dbReference type="Proteomes" id="UP000308092">
    <property type="component" value="Unassembled WGS sequence"/>
</dbReference>
<feature type="compositionally biased region" description="Basic and acidic residues" evidence="6">
    <location>
        <begin position="23"/>
        <end position="32"/>
    </location>
</feature>
<proteinExistence type="inferred from homology"/>
<dbReference type="FunFam" id="1.20.1310.10:FF:000035">
    <property type="entry name" value="Ubiquitin ligase subunit CulD, putative"/>
    <property type="match status" value="1"/>
</dbReference>
<dbReference type="InterPro" id="IPR045093">
    <property type="entry name" value="Cullin"/>
</dbReference>
<dbReference type="EMBL" id="SOSA01000098">
    <property type="protein sequence ID" value="THC96799.1"/>
    <property type="molecule type" value="Genomic_DNA"/>
</dbReference>
<feature type="region of interest" description="Disordered" evidence="6">
    <location>
        <begin position="1"/>
        <end position="94"/>
    </location>
</feature>
<feature type="compositionally biased region" description="Polar residues" evidence="6">
    <location>
        <begin position="33"/>
        <end position="51"/>
    </location>
</feature>
<protein>
    <recommendedName>
        <fullName evidence="7">Cullin family profile domain-containing protein</fullName>
    </recommendedName>
</protein>
<dbReference type="Pfam" id="PF10557">
    <property type="entry name" value="Cullin_Nedd8"/>
    <property type="match status" value="1"/>
</dbReference>
<dbReference type="GO" id="GO:0031461">
    <property type="term" value="C:cullin-RING ubiquitin ligase complex"/>
    <property type="evidence" value="ECO:0007669"/>
    <property type="project" value="InterPro"/>
</dbReference>
<keyword evidence="3" id="KW-0832">Ubl conjugation</keyword>
<feature type="domain" description="Cullin family profile" evidence="7">
    <location>
        <begin position="540"/>
        <end position="783"/>
    </location>
</feature>
<evidence type="ECO:0000313" key="9">
    <source>
        <dbReference type="Proteomes" id="UP000308092"/>
    </source>
</evidence>
<dbReference type="InterPro" id="IPR001373">
    <property type="entry name" value="Cullin_N"/>
</dbReference>